<evidence type="ECO:0000256" key="6">
    <source>
        <dbReference type="PROSITE-ProRule" id="PRU00221"/>
    </source>
</evidence>
<keyword evidence="3" id="KW-0677">Repeat</keyword>
<dbReference type="Pfam" id="PF08581">
    <property type="entry name" value="Tup_N"/>
    <property type="match status" value="1"/>
</dbReference>
<feature type="region of interest" description="Disordered" evidence="7">
    <location>
        <begin position="1"/>
        <end position="28"/>
    </location>
</feature>
<dbReference type="InterPro" id="IPR013890">
    <property type="entry name" value="Tscrpt_rep_Tup1_N"/>
</dbReference>
<dbReference type="SMART" id="SM00320">
    <property type="entry name" value="WD40"/>
    <property type="match status" value="7"/>
</dbReference>
<keyword evidence="1" id="KW-0678">Repressor</keyword>
<dbReference type="EMBL" id="MU155223">
    <property type="protein sequence ID" value="KAF9478961.1"/>
    <property type="molecule type" value="Genomic_DNA"/>
</dbReference>
<dbReference type="InterPro" id="IPR001680">
    <property type="entry name" value="WD40_rpt"/>
</dbReference>
<feature type="repeat" description="WD" evidence="6">
    <location>
        <begin position="433"/>
        <end position="474"/>
    </location>
</feature>
<organism evidence="9 10">
    <name type="scientific">Pholiota conissans</name>
    <dbReference type="NCBI Taxonomy" id="109636"/>
    <lineage>
        <taxon>Eukaryota</taxon>
        <taxon>Fungi</taxon>
        <taxon>Dikarya</taxon>
        <taxon>Basidiomycota</taxon>
        <taxon>Agaricomycotina</taxon>
        <taxon>Agaricomycetes</taxon>
        <taxon>Agaricomycetidae</taxon>
        <taxon>Agaricales</taxon>
        <taxon>Agaricineae</taxon>
        <taxon>Strophariaceae</taxon>
        <taxon>Pholiota</taxon>
    </lineage>
</organism>
<gene>
    <name evidence="9" type="ORF">BDN70DRAFT_879360</name>
</gene>
<dbReference type="OrthoDB" id="17410at2759"/>
<feature type="compositionally biased region" description="Basic and acidic residues" evidence="7">
    <location>
        <begin position="240"/>
        <end position="257"/>
    </location>
</feature>
<dbReference type="Gene3D" id="1.20.5.340">
    <property type="match status" value="1"/>
</dbReference>
<evidence type="ECO:0000259" key="8">
    <source>
        <dbReference type="Pfam" id="PF08581"/>
    </source>
</evidence>
<feature type="repeat" description="WD" evidence="6">
    <location>
        <begin position="344"/>
        <end position="385"/>
    </location>
</feature>
<dbReference type="InterPro" id="IPR015943">
    <property type="entry name" value="WD40/YVTN_repeat-like_dom_sf"/>
</dbReference>
<keyword evidence="5" id="KW-0804">Transcription</keyword>
<feature type="region of interest" description="Disordered" evidence="7">
    <location>
        <begin position="102"/>
        <end position="265"/>
    </location>
</feature>
<dbReference type="Pfam" id="PF00400">
    <property type="entry name" value="WD40"/>
    <property type="match status" value="7"/>
</dbReference>
<name>A0A9P5Z183_9AGAR</name>
<evidence type="ECO:0000256" key="4">
    <source>
        <dbReference type="ARBA" id="ARBA00023015"/>
    </source>
</evidence>
<dbReference type="PRINTS" id="PR00320">
    <property type="entry name" value="GPROTEINBRPT"/>
</dbReference>
<evidence type="ECO:0000256" key="2">
    <source>
        <dbReference type="ARBA" id="ARBA00022574"/>
    </source>
</evidence>
<evidence type="ECO:0000256" key="7">
    <source>
        <dbReference type="SAM" id="MobiDB-lite"/>
    </source>
</evidence>
<feature type="repeat" description="WD" evidence="6">
    <location>
        <begin position="579"/>
        <end position="615"/>
    </location>
</feature>
<accession>A0A9P5Z183</accession>
<proteinExistence type="predicted"/>
<sequence length="615" mass="68322">MSGDVGPVYNHRPMQPTAIRTSTTPGVPQGRASLFDSIDAIKTEYKLLHAELDGVRNERDELEMKLKSQLAELNSVRSALYELEVHHSRVLARYEEEAHQLQAERDQRFESGRVSEGSLPAFLRPSPHNPDSSNRPLSAEAQARSLPRIDRPHSSSSLARIDMLKTSRPIDGDADRNLERPPDNRAHKRPRTGRDHPDSYPPPPMGAQSQNASSSSSAMPVPSPNSLGLYRSPDVSSGREPAERTLPEREQLQKEPPRYPVPPEIPDRNDWQVVYNPRVQKALGICLVHTFAHTSVVCCIRFSPDGKLLATGCKGSTHLYNVLTGEKVCILSDPDPAPAKGSQTQTKDYYIRSVKFSPDGKLLATGSEDNEIRIWDIDARKIIRTLKGHTEEIYSLDFSRNGRYIVSGSADRTLWIWDLRQRSSKMIHLSKDSQDFEQGITSIAISPDSKLVAAGCMDTIVRLYDIETVELVDTLHGHENSVYSVSFTPDGRGLITGSLDKQLRLWNIMPILQNQANPPSATVRRQYPIANCPCISFKGHNDFVLSTAITPDSRWIISGSKDRSVSFWDARNADLQFTLQGHKNSVIALHTSPLGGMLATGSGDATARIWSFSSV</sequence>
<evidence type="ECO:0000256" key="1">
    <source>
        <dbReference type="ARBA" id="ARBA00022491"/>
    </source>
</evidence>
<feature type="repeat" description="WD" evidence="6">
    <location>
        <begin position="537"/>
        <end position="578"/>
    </location>
</feature>
<feature type="repeat" description="WD" evidence="6">
    <location>
        <begin position="386"/>
        <end position="427"/>
    </location>
</feature>
<dbReference type="InterPro" id="IPR020472">
    <property type="entry name" value="WD40_PAC1"/>
</dbReference>
<keyword evidence="2 6" id="KW-0853">WD repeat</keyword>
<dbReference type="PROSITE" id="PS50294">
    <property type="entry name" value="WD_REPEATS_REGION"/>
    <property type="match status" value="5"/>
</dbReference>
<feature type="compositionally biased region" description="Basic and acidic residues" evidence="7">
    <location>
        <begin position="162"/>
        <end position="185"/>
    </location>
</feature>
<dbReference type="PROSITE" id="PS00678">
    <property type="entry name" value="WD_REPEATS_1"/>
    <property type="match status" value="4"/>
</dbReference>
<dbReference type="Proteomes" id="UP000807469">
    <property type="component" value="Unassembled WGS sequence"/>
</dbReference>
<dbReference type="PROSITE" id="PS50082">
    <property type="entry name" value="WD_REPEATS_2"/>
    <property type="match status" value="6"/>
</dbReference>
<keyword evidence="10" id="KW-1185">Reference proteome</keyword>
<keyword evidence="4" id="KW-0805">Transcription regulation</keyword>
<reference evidence="9" key="1">
    <citation type="submission" date="2020-11" db="EMBL/GenBank/DDBJ databases">
        <authorList>
            <consortium name="DOE Joint Genome Institute"/>
            <person name="Ahrendt S."/>
            <person name="Riley R."/>
            <person name="Andreopoulos W."/>
            <person name="Labutti K."/>
            <person name="Pangilinan J."/>
            <person name="Ruiz-Duenas F.J."/>
            <person name="Barrasa J.M."/>
            <person name="Sanchez-Garcia M."/>
            <person name="Camarero S."/>
            <person name="Miyauchi S."/>
            <person name="Serrano A."/>
            <person name="Linde D."/>
            <person name="Babiker R."/>
            <person name="Drula E."/>
            <person name="Ayuso-Fernandez I."/>
            <person name="Pacheco R."/>
            <person name="Padilla G."/>
            <person name="Ferreira P."/>
            <person name="Barriuso J."/>
            <person name="Kellner H."/>
            <person name="Castanera R."/>
            <person name="Alfaro M."/>
            <person name="Ramirez L."/>
            <person name="Pisabarro A.G."/>
            <person name="Kuo A."/>
            <person name="Tritt A."/>
            <person name="Lipzen A."/>
            <person name="He G."/>
            <person name="Yan M."/>
            <person name="Ng V."/>
            <person name="Cullen D."/>
            <person name="Martin F."/>
            <person name="Rosso M.-N."/>
            <person name="Henrissat B."/>
            <person name="Hibbett D."/>
            <person name="Martinez A.T."/>
            <person name="Grigoriev I.V."/>
        </authorList>
    </citation>
    <scope>NUCLEOTIDE SEQUENCE</scope>
    <source>
        <strain evidence="9">CIRM-BRFM 674</strain>
    </source>
</reference>
<evidence type="ECO:0000313" key="9">
    <source>
        <dbReference type="EMBL" id="KAF9478961.1"/>
    </source>
</evidence>
<dbReference type="PANTHER" id="PTHR22847:SF728">
    <property type="entry name" value="TRANSCRIPTIONAL REPRESSOR TUP11-RELATED"/>
    <property type="match status" value="1"/>
</dbReference>
<dbReference type="CDD" id="cd00200">
    <property type="entry name" value="WD40"/>
    <property type="match status" value="1"/>
</dbReference>
<feature type="repeat" description="WD" evidence="6">
    <location>
        <begin position="475"/>
        <end position="508"/>
    </location>
</feature>
<feature type="compositionally biased region" description="Basic and acidic residues" evidence="7">
    <location>
        <begin position="102"/>
        <end position="113"/>
    </location>
</feature>
<dbReference type="InterPro" id="IPR036322">
    <property type="entry name" value="WD40_repeat_dom_sf"/>
</dbReference>
<dbReference type="PANTHER" id="PTHR22847">
    <property type="entry name" value="WD40 REPEAT PROTEIN"/>
    <property type="match status" value="1"/>
</dbReference>
<feature type="domain" description="Transcriptional repressor Tup1 N-terminal" evidence="8">
    <location>
        <begin position="36"/>
        <end position="107"/>
    </location>
</feature>
<dbReference type="Gene3D" id="2.130.10.10">
    <property type="entry name" value="YVTN repeat-like/Quinoprotein amine dehydrogenase"/>
    <property type="match status" value="1"/>
</dbReference>
<comment type="caution">
    <text evidence="9">The sequence shown here is derived from an EMBL/GenBank/DDBJ whole genome shotgun (WGS) entry which is preliminary data.</text>
</comment>
<dbReference type="AlphaFoldDB" id="A0A9P5Z183"/>
<dbReference type="SUPFAM" id="SSF50978">
    <property type="entry name" value="WD40 repeat-like"/>
    <property type="match status" value="1"/>
</dbReference>
<protein>
    <submittedName>
        <fullName evidence="9">WD40 repeat-like protein</fullName>
    </submittedName>
</protein>
<evidence type="ECO:0000256" key="3">
    <source>
        <dbReference type="ARBA" id="ARBA00022737"/>
    </source>
</evidence>
<feature type="compositionally biased region" description="Low complexity" evidence="7">
    <location>
        <begin position="207"/>
        <end position="226"/>
    </location>
</feature>
<evidence type="ECO:0000313" key="10">
    <source>
        <dbReference type="Proteomes" id="UP000807469"/>
    </source>
</evidence>
<dbReference type="InterPro" id="IPR019775">
    <property type="entry name" value="WD40_repeat_CS"/>
</dbReference>
<evidence type="ECO:0000256" key="5">
    <source>
        <dbReference type="ARBA" id="ARBA00023163"/>
    </source>
</evidence>